<feature type="domain" description="LysM" evidence="1">
    <location>
        <begin position="265"/>
        <end position="309"/>
    </location>
</feature>
<dbReference type="Gene3D" id="1.25.40.10">
    <property type="entry name" value="Tetratricopeptide repeat domain"/>
    <property type="match status" value="1"/>
</dbReference>
<gene>
    <name evidence="2" type="ORF">GARC_3135</name>
</gene>
<comment type="caution">
    <text evidence="2">The sequence shown here is derived from an EMBL/GenBank/DDBJ whole genome shotgun (WGS) entry which is preliminary data.</text>
</comment>
<dbReference type="Proteomes" id="UP000006327">
    <property type="component" value="Unassembled WGS sequence"/>
</dbReference>
<dbReference type="PROSITE" id="PS51782">
    <property type="entry name" value="LYSM"/>
    <property type="match status" value="1"/>
</dbReference>
<dbReference type="CDD" id="cd00118">
    <property type="entry name" value="LysM"/>
    <property type="match status" value="1"/>
</dbReference>
<dbReference type="EMBL" id="BAEO01000047">
    <property type="protein sequence ID" value="GAC20094.1"/>
    <property type="molecule type" value="Genomic_DNA"/>
</dbReference>
<dbReference type="SUPFAM" id="SSF54106">
    <property type="entry name" value="LysM domain"/>
    <property type="match status" value="1"/>
</dbReference>
<evidence type="ECO:0000313" key="2">
    <source>
        <dbReference type="EMBL" id="GAC20094.1"/>
    </source>
</evidence>
<evidence type="ECO:0000313" key="3">
    <source>
        <dbReference type="Proteomes" id="UP000006327"/>
    </source>
</evidence>
<dbReference type="RefSeq" id="WP_007621670.1">
    <property type="nucleotide sequence ID" value="NZ_BAEO01000047.1"/>
</dbReference>
<evidence type="ECO:0000259" key="1">
    <source>
        <dbReference type="PROSITE" id="PS51782"/>
    </source>
</evidence>
<proteinExistence type="predicted"/>
<dbReference type="SUPFAM" id="SSF48452">
    <property type="entry name" value="TPR-like"/>
    <property type="match status" value="1"/>
</dbReference>
<dbReference type="AlphaFoldDB" id="K6XHF7"/>
<organism evidence="2 3">
    <name type="scientific">Paraglaciecola arctica BSs20135</name>
    <dbReference type="NCBI Taxonomy" id="493475"/>
    <lineage>
        <taxon>Bacteria</taxon>
        <taxon>Pseudomonadati</taxon>
        <taxon>Pseudomonadota</taxon>
        <taxon>Gammaproteobacteria</taxon>
        <taxon>Alteromonadales</taxon>
        <taxon>Alteromonadaceae</taxon>
        <taxon>Paraglaciecola</taxon>
    </lineage>
</organism>
<sequence length="312" mass="35156">MLSCSSNPNNSQATHQGKTNTPQVTLSYVNAYLMIGNVTKADEKFQTIQTPESVPGAMVALAQLRALKGDSLGAQQAFMLALDSPSLAALPVSSNLLDYFCQQKMWLALANYGDSLLKSSNDVATNNMTFSLIGQCFFKANEWNKAKYWLTKLDLALPVDSLDYLALARLGIEDKQYTEAEQFILRFEESKNNINAHTLWTALEVYQKLQQPKQVKQIGQNLITLFPSSDYSLVYQEMLKANSHEFNRIVKKEVPLQVKLDIKGTTHIMKKGETLYQLTKRYDVLMADLLRWNPYLVANNIPLGAQIRLFAD</sequence>
<dbReference type="InterPro" id="IPR036779">
    <property type="entry name" value="LysM_dom_sf"/>
</dbReference>
<name>K6XHF7_9ALTE</name>
<dbReference type="OrthoDB" id="6386241at2"/>
<dbReference type="Pfam" id="PF01476">
    <property type="entry name" value="LysM"/>
    <property type="match status" value="1"/>
</dbReference>
<dbReference type="SMART" id="SM00257">
    <property type="entry name" value="LysM"/>
    <property type="match status" value="1"/>
</dbReference>
<dbReference type="eggNOG" id="COG3063">
    <property type="taxonomic scope" value="Bacteria"/>
</dbReference>
<keyword evidence="3" id="KW-1185">Reference proteome</keyword>
<reference evidence="2 3" key="1">
    <citation type="journal article" date="2017" name="Antonie Van Leeuwenhoek">
        <title>Rhizobium rhizosphaerae sp. nov., a novel species isolated from rice rhizosphere.</title>
        <authorList>
            <person name="Zhao J.J."/>
            <person name="Zhang J."/>
            <person name="Zhang R.J."/>
            <person name="Zhang C.W."/>
            <person name="Yin H.Q."/>
            <person name="Zhang X.X."/>
        </authorList>
    </citation>
    <scope>NUCLEOTIDE SEQUENCE [LARGE SCALE GENOMIC DNA]</scope>
    <source>
        <strain evidence="2 3">BSs20135</strain>
    </source>
</reference>
<dbReference type="InterPro" id="IPR018392">
    <property type="entry name" value="LysM"/>
</dbReference>
<accession>K6XHF7</accession>
<protein>
    <recommendedName>
        <fullName evidence="1">LysM domain-containing protein</fullName>
    </recommendedName>
</protein>
<dbReference type="STRING" id="493475.GARC_3135"/>
<dbReference type="InterPro" id="IPR011990">
    <property type="entry name" value="TPR-like_helical_dom_sf"/>
</dbReference>
<dbReference type="Gene3D" id="3.10.350.10">
    <property type="entry name" value="LysM domain"/>
    <property type="match status" value="1"/>
</dbReference>